<dbReference type="PROSITE" id="PS00028">
    <property type="entry name" value="ZINC_FINGER_C2H2_1"/>
    <property type="match status" value="2"/>
</dbReference>
<proteinExistence type="predicted"/>
<evidence type="ECO:0000259" key="7">
    <source>
        <dbReference type="PROSITE" id="PS50157"/>
    </source>
</evidence>
<keyword evidence="4" id="KW-0862">Zinc</keyword>
<feature type="domain" description="C2H2-type" evidence="7">
    <location>
        <begin position="65"/>
        <end position="95"/>
    </location>
</feature>
<dbReference type="RefSeq" id="XP_038072347.1">
    <property type="nucleotide sequence ID" value="XM_038216419.1"/>
</dbReference>
<keyword evidence="1" id="KW-0479">Metal-binding</keyword>
<dbReference type="GeneID" id="119740972"/>
<keyword evidence="9" id="KW-1185">Reference proteome</keyword>
<evidence type="ECO:0000256" key="4">
    <source>
        <dbReference type="ARBA" id="ARBA00022833"/>
    </source>
</evidence>
<dbReference type="Proteomes" id="UP000887568">
    <property type="component" value="Unplaced"/>
</dbReference>
<keyword evidence="3 5" id="KW-0863">Zinc-finger</keyword>
<dbReference type="EnsemblMetazoa" id="XM_038216506.1">
    <property type="protein sequence ID" value="XP_038072434.1"/>
    <property type="gene ID" value="LOC119740972"/>
</dbReference>
<dbReference type="SUPFAM" id="SSF57667">
    <property type="entry name" value="beta-beta-alpha zinc fingers"/>
    <property type="match status" value="1"/>
</dbReference>
<accession>A0A914B8W7</accession>
<dbReference type="GO" id="GO:0008270">
    <property type="term" value="F:zinc ion binding"/>
    <property type="evidence" value="ECO:0007669"/>
    <property type="project" value="UniProtKB-KW"/>
</dbReference>
<evidence type="ECO:0000313" key="9">
    <source>
        <dbReference type="Proteomes" id="UP000887568"/>
    </source>
</evidence>
<feature type="compositionally biased region" description="Basic residues" evidence="6">
    <location>
        <begin position="28"/>
        <end position="39"/>
    </location>
</feature>
<feature type="domain" description="C2H2-type" evidence="7">
    <location>
        <begin position="96"/>
        <end position="125"/>
    </location>
</feature>
<dbReference type="SMART" id="SM00355">
    <property type="entry name" value="ZnF_C2H2"/>
    <property type="match status" value="2"/>
</dbReference>
<dbReference type="Pfam" id="PF00096">
    <property type="entry name" value="zf-C2H2"/>
    <property type="match status" value="2"/>
</dbReference>
<dbReference type="InterPro" id="IPR036236">
    <property type="entry name" value="Znf_C2H2_sf"/>
</dbReference>
<evidence type="ECO:0000256" key="5">
    <source>
        <dbReference type="PROSITE-ProRule" id="PRU00042"/>
    </source>
</evidence>
<feature type="region of interest" description="Disordered" evidence="6">
    <location>
        <begin position="1"/>
        <end position="70"/>
    </location>
</feature>
<dbReference type="EnsemblMetazoa" id="XM_038216419.1">
    <property type="protein sequence ID" value="XP_038072347.1"/>
    <property type="gene ID" value="LOC119740926"/>
</dbReference>
<dbReference type="AlphaFoldDB" id="A0A914B8W7"/>
<evidence type="ECO:0000313" key="8">
    <source>
        <dbReference type="EnsemblMetazoa" id="XP_038072434.1"/>
    </source>
</evidence>
<reference evidence="8" key="1">
    <citation type="submission" date="2022-11" db="UniProtKB">
        <authorList>
            <consortium name="EnsemblMetazoa"/>
        </authorList>
    </citation>
    <scope>IDENTIFICATION</scope>
</reference>
<dbReference type="OrthoDB" id="9424002at2759"/>
<dbReference type="GeneID" id="119740926"/>
<name>A0A914B8W7_PATMI</name>
<evidence type="ECO:0000256" key="1">
    <source>
        <dbReference type="ARBA" id="ARBA00022723"/>
    </source>
</evidence>
<feature type="compositionally biased region" description="Basic and acidic residues" evidence="6">
    <location>
        <begin position="14"/>
        <end position="27"/>
    </location>
</feature>
<protein>
    <recommendedName>
        <fullName evidence="7">C2H2-type domain-containing protein</fullName>
    </recommendedName>
</protein>
<sequence>MPRGNQGDKPSVGKRRDEKRPGDDGASKRPRTSSHHHKNSSTPSAHPQKPEAKIPVTRPPATTSFPCHVGGCGRKFTSRASLVQHEKERHREALPFACSMCGERFTRNSSLHRHAKSQLHYFGKNCSTSAKP</sequence>
<dbReference type="PROSITE" id="PS50157">
    <property type="entry name" value="ZINC_FINGER_C2H2_2"/>
    <property type="match status" value="2"/>
</dbReference>
<evidence type="ECO:0000256" key="6">
    <source>
        <dbReference type="SAM" id="MobiDB-lite"/>
    </source>
</evidence>
<keyword evidence="2" id="KW-0677">Repeat</keyword>
<evidence type="ECO:0000256" key="2">
    <source>
        <dbReference type="ARBA" id="ARBA00022737"/>
    </source>
</evidence>
<dbReference type="FunFam" id="3.30.160.60:FF:000100">
    <property type="entry name" value="Zinc finger 45-like"/>
    <property type="match status" value="1"/>
</dbReference>
<dbReference type="InterPro" id="IPR013087">
    <property type="entry name" value="Znf_C2H2_type"/>
</dbReference>
<evidence type="ECO:0000256" key="3">
    <source>
        <dbReference type="ARBA" id="ARBA00022771"/>
    </source>
</evidence>
<dbReference type="Gene3D" id="3.30.160.60">
    <property type="entry name" value="Classic Zinc Finger"/>
    <property type="match status" value="1"/>
</dbReference>
<organism evidence="8 9">
    <name type="scientific">Patiria miniata</name>
    <name type="common">Bat star</name>
    <name type="synonym">Asterina miniata</name>
    <dbReference type="NCBI Taxonomy" id="46514"/>
    <lineage>
        <taxon>Eukaryota</taxon>
        <taxon>Metazoa</taxon>
        <taxon>Echinodermata</taxon>
        <taxon>Eleutherozoa</taxon>
        <taxon>Asterozoa</taxon>
        <taxon>Asteroidea</taxon>
        <taxon>Valvatacea</taxon>
        <taxon>Valvatida</taxon>
        <taxon>Asterinidae</taxon>
        <taxon>Patiria</taxon>
    </lineage>
</organism>
<dbReference type="RefSeq" id="XP_038072434.1">
    <property type="nucleotide sequence ID" value="XM_038216506.1"/>
</dbReference>